<comment type="caution">
    <text evidence="1">The sequence shown here is derived from an EMBL/GenBank/DDBJ whole genome shotgun (WGS) entry which is preliminary data.</text>
</comment>
<protein>
    <submittedName>
        <fullName evidence="1">Uncharacterized protein</fullName>
    </submittedName>
</protein>
<evidence type="ECO:0000313" key="2">
    <source>
        <dbReference type="Proteomes" id="UP000252519"/>
    </source>
</evidence>
<dbReference type="Proteomes" id="UP000252519">
    <property type="component" value="Unassembled WGS sequence"/>
</dbReference>
<dbReference type="OrthoDB" id="10540728at2759"/>
<evidence type="ECO:0000313" key="1">
    <source>
        <dbReference type="EMBL" id="RCN45932.1"/>
    </source>
</evidence>
<proteinExistence type="predicted"/>
<accession>A0A368GNJ0</accession>
<name>A0A368GNJ0_ANCCA</name>
<dbReference type="AlphaFoldDB" id="A0A368GNJ0"/>
<organism evidence="1 2">
    <name type="scientific">Ancylostoma caninum</name>
    <name type="common">Dog hookworm</name>
    <dbReference type="NCBI Taxonomy" id="29170"/>
    <lineage>
        <taxon>Eukaryota</taxon>
        <taxon>Metazoa</taxon>
        <taxon>Ecdysozoa</taxon>
        <taxon>Nematoda</taxon>
        <taxon>Chromadorea</taxon>
        <taxon>Rhabditida</taxon>
        <taxon>Rhabditina</taxon>
        <taxon>Rhabditomorpha</taxon>
        <taxon>Strongyloidea</taxon>
        <taxon>Ancylostomatidae</taxon>
        <taxon>Ancylostomatinae</taxon>
        <taxon>Ancylostoma</taxon>
    </lineage>
</organism>
<reference evidence="1 2" key="1">
    <citation type="submission" date="2014-10" db="EMBL/GenBank/DDBJ databases">
        <title>Draft genome of the hookworm Ancylostoma caninum.</title>
        <authorList>
            <person name="Mitreva M."/>
        </authorList>
    </citation>
    <scope>NUCLEOTIDE SEQUENCE [LARGE SCALE GENOMIC DNA]</scope>
    <source>
        <strain evidence="1 2">Baltimore</strain>
    </source>
</reference>
<sequence>MRGPATIRRSVPPAHIKEWKEMKKEVFDDIDARADLREVVIAMKSGRHITDLVYPKPDEGIIIESAKKIVEVTCQHNVIEKSLSKEANEQMANFFSGRTPLSQQVLEELDQLLDTILVFATKHINKYEDIFKQKKKKVKRRYVRTPVYSRKG</sequence>
<gene>
    <name evidence="1" type="ORF">ANCCAN_08097</name>
</gene>
<keyword evidence="2" id="KW-1185">Reference proteome</keyword>
<dbReference type="EMBL" id="JOJR01000090">
    <property type="protein sequence ID" value="RCN45932.1"/>
    <property type="molecule type" value="Genomic_DNA"/>
</dbReference>